<keyword evidence="3" id="KW-1185">Reference proteome</keyword>
<dbReference type="PANTHER" id="PTHR23131">
    <property type="entry name" value="ENDORIBONUCLEASE LACTB2"/>
    <property type="match status" value="1"/>
</dbReference>
<evidence type="ECO:0000259" key="1">
    <source>
        <dbReference type="SMART" id="SM00849"/>
    </source>
</evidence>
<evidence type="ECO:0000313" key="2">
    <source>
        <dbReference type="EMBL" id="PLS07197.1"/>
    </source>
</evidence>
<dbReference type="InterPro" id="IPR050662">
    <property type="entry name" value="Sec-metab_biosynth-thioest"/>
</dbReference>
<dbReference type="SUPFAM" id="SSF56281">
    <property type="entry name" value="Metallo-hydrolase/oxidoreductase"/>
    <property type="match status" value="1"/>
</dbReference>
<keyword evidence="2" id="KW-0378">Hydrolase</keyword>
<dbReference type="AlphaFoldDB" id="A0A2N5HP02"/>
<dbReference type="PANTHER" id="PTHR23131:SF4">
    <property type="entry name" value="METALLO-BETA-LACTAMASE SUPERFAMILY POTEIN"/>
    <property type="match status" value="1"/>
</dbReference>
<feature type="domain" description="Metallo-beta-lactamase" evidence="1">
    <location>
        <begin position="17"/>
        <end position="228"/>
    </location>
</feature>
<evidence type="ECO:0000313" key="3">
    <source>
        <dbReference type="Proteomes" id="UP000234950"/>
    </source>
</evidence>
<dbReference type="GO" id="GO:0016787">
    <property type="term" value="F:hydrolase activity"/>
    <property type="evidence" value="ECO:0007669"/>
    <property type="project" value="UniProtKB-KW"/>
</dbReference>
<dbReference type="Pfam" id="PF00753">
    <property type="entry name" value="Lactamase_B"/>
    <property type="match status" value="1"/>
</dbReference>
<dbReference type="EMBL" id="PGVE01000028">
    <property type="protein sequence ID" value="PLS07197.1"/>
    <property type="molecule type" value="Genomic_DNA"/>
</dbReference>
<protein>
    <submittedName>
        <fullName evidence="2">MBL fold metallo-hydrolase</fullName>
    </submittedName>
</protein>
<organism evidence="2 3">
    <name type="scientific">Neobacillus cucumis</name>
    <dbReference type="NCBI Taxonomy" id="1740721"/>
    <lineage>
        <taxon>Bacteria</taxon>
        <taxon>Bacillati</taxon>
        <taxon>Bacillota</taxon>
        <taxon>Bacilli</taxon>
        <taxon>Bacillales</taxon>
        <taxon>Bacillaceae</taxon>
        <taxon>Neobacillus</taxon>
    </lineage>
</organism>
<dbReference type="InterPro" id="IPR036866">
    <property type="entry name" value="RibonucZ/Hydroxyglut_hydro"/>
</dbReference>
<accession>A0A2N5HP02</accession>
<name>A0A2N5HP02_9BACI</name>
<comment type="caution">
    <text evidence="2">The sequence shown here is derived from an EMBL/GenBank/DDBJ whole genome shotgun (WGS) entry which is preliminary data.</text>
</comment>
<dbReference type="SMART" id="SM00849">
    <property type="entry name" value="Lactamase_B"/>
    <property type="match status" value="1"/>
</dbReference>
<reference evidence="2 3" key="1">
    <citation type="submission" date="2017-11" db="EMBL/GenBank/DDBJ databases">
        <title>Comparitive Functional Genomics of Dry Heat Resistant strains isolated from the Viking Spacecraft.</title>
        <authorList>
            <person name="Seuylemezian A."/>
            <person name="Cooper K."/>
            <person name="Vaishampayan P."/>
        </authorList>
    </citation>
    <scope>NUCLEOTIDE SEQUENCE [LARGE SCALE GENOMIC DNA]</scope>
    <source>
        <strain evidence="2 3">V32-6</strain>
    </source>
</reference>
<proteinExistence type="predicted"/>
<dbReference type="InterPro" id="IPR001279">
    <property type="entry name" value="Metallo-B-lactamas"/>
</dbReference>
<dbReference type="OrthoDB" id="9761531at2"/>
<sequence>MLEFIPIVLETDFAEGTVNAFLAIGDDLTLIDTGNPGKESFQQLKTKLHKHGVTFNDLDKIVLTHIHIDHAGGIPYIQAETDIPIFVHEQANGLINSSIARFEKDQQFFGDFLQSCGADPTKHIVQRQFKEENWRNVTYINDGDTVFIGGKPFEVIHVPGHSQSDILMWNHETGDTFAGDHLIKAFSVNAFIEPPLLDGEGRPKPLLQYRQSLEKVSRLPLNTIYPGHGEPFTEHKELIQTRLQEQEKRCEQILAILANNRKSIFEICKVMYPRLKGKTIFLGLSQIQGHLDLLETRQKVSFEQNGLLVEYFAI</sequence>
<gene>
    <name evidence="2" type="ORF">CVD27_05830</name>
</gene>
<dbReference type="Gene3D" id="3.60.15.10">
    <property type="entry name" value="Ribonuclease Z/Hydroxyacylglutathione hydrolase-like"/>
    <property type="match status" value="1"/>
</dbReference>
<dbReference type="Proteomes" id="UP000234950">
    <property type="component" value="Unassembled WGS sequence"/>
</dbReference>